<dbReference type="Pfam" id="PF11706">
    <property type="entry name" value="zf-CGNR"/>
    <property type="match status" value="1"/>
</dbReference>
<gene>
    <name evidence="2" type="ORF">HNR10_000634</name>
</gene>
<evidence type="ECO:0000313" key="2">
    <source>
        <dbReference type="EMBL" id="NYJ32753.1"/>
    </source>
</evidence>
<dbReference type="EMBL" id="JACCFS010000001">
    <property type="protein sequence ID" value="NYJ32753.1"/>
    <property type="molecule type" value="Genomic_DNA"/>
</dbReference>
<dbReference type="Proteomes" id="UP000572051">
    <property type="component" value="Unassembled WGS sequence"/>
</dbReference>
<dbReference type="InterPro" id="IPR010852">
    <property type="entry name" value="ABATE"/>
</dbReference>
<dbReference type="SUPFAM" id="SSF160904">
    <property type="entry name" value="Jann2411-like"/>
    <property type="match status" value="1"/>
</dbReference>
<dbReference type="AlphaFoldDB" id="A0A7Z0EIM0"/>
<evidence type="ECO:0000313" key="3">
    <source>
        <dbReference type="Proteomes" id="UP000572051"/>
    </source>
</evidence>
<dbReference type="PANTHER" id="PTHR35525:SF3">
    <property type="entry name" value="BLL6575 PROTEIN"/>
    <property type="match status" value="1"/>
</dbReference>
<dbReference type="PANTHER" id="PTHR35525">
    <property type="entry name" value="BLL6575 PROTEIN"/>
    <property type="match status" value="1"/>
</dbReference>
<protein>
    <submittedName>
        <fullName evidence="2">Putative RNA-binding Zn ribbon-like protein</fullName>
    </submittedName>
</protein>
<organism evidence="2 3">
    <name type="scientific">Nocardiopsis aegyptia</name>
    <dbReference type="NCBI Taxonomy" id="220378"/>
    <lineage>
        <taxon>Bacteria</taxon>
        <taxon>Bacillati</taxon>
        <taxon>Actinomycetota</taxon>
        <taxon>Actinomycetes</taxon>
        <taxon>Streptosporangiales</taxon>
        <taxon>Nocardiopsidaceae</taxon>
        <taxon>Nocardiopsis</taxon>
    </lineage>
</organism>
<proteinExistence type="predicted"/>
<feature type="domain" description="Zinc finger CGNR" evidence="1">
    <location>
        <begin position="135"/>
        <end position="177"/>
    </location>
</feature>
<name>A0A7Z0EIM0_9ACTN</name>
<sequence length="186" mass="20740">MEQPEAARRIERFTNTFDLESGRDDLADSDVLARWLVDNELVEPGTRVDAADHRACLDLRTGIREVLVATGEPDPHPLARADALLAELPVLVSLTSAVAGRPVLVPAPDLAPVRRACVRLALDWVDLVLTGRSVRLKRCAEHTCGWVFWDGSKNQSRRWCSMRVCGNRTKSRRHTERTRRAAAPAD</sequence>
<dbReference type="Gene3D" id="1.10.3300.10">
    <property type="entry name" value="Jann2411-like domain"/>
    <property type="match status" value="1"/>
</dbReference>
<accession>A0A7Z0EIM0</accession>
<keyword evidence="3" id="KW-1185">Reference proteome</keyword>
<dbReference type="InterPro" id="IPR021005">
    <property type="entry name" value="Znf_CGNR"/>
</dbReference>
<dbReference type="RefSeq" id="WP_179820691.1">
    <property type="nucleotide sequence ID" value="NZ_JACCFS010000001.1"/>
</dbReference>
<evidence type="ECO:0000259" key="1">
    <source>
        <dbReference type="Pfam" id="PF11706"/>
    </source>
</evidence>
<comment type="caution">
    <text evidence="2">The sequence shown here is derived from an EMBL/GenBank/DDBJ whole genome shotgun (WGS) entry which is preliminary data.</text>
</comment>
<reference evidence="2 3" key="1">
    <citation type="submission" date="2020-07" db="EMBL/GenBank/DDBJ databases">
        <title>Sequencing the genomes of 1000 actinobacteria strains.</title>
        <authorList>
            <person name="Klenk H.-P."/>
        </authorList>
    </citation>
    <scope>NUCLEOTIDE SEQUENCE [LARGE SCALE GENOMIC DNA]</scope>
    <source>
        <strain evidence="2 3">DSM 44442</strain>
    </source>
</reference>
<dbReference type="Pfam" id="PF07336">
    <property type="entry name" value="ABATE"/>
    <property type="match status" value="1"/>
</dbReference>
<dbReference type="InterPro" id="IPR023286">
    <property type="entry name" value="ABATE_dom_sf"/>
</dbReference>